<dbReference type="AlphaFoldDB" id="A0A841Q9T6"/>
<proteinExistence type="predicted"/>
<feature type="transmembrane region" description="Helical" evidence="1">
    <location>
        <begin position="143"/>
        <end position="164"/>
    </location>
</feature>
<dbReference type="RefSeq" id="WP_174497683.1">
    <property type="nucleotide sequence ID" value="NZ_CADDWK010000017.1"/>
</dbReference>
<evidence type="ECO:0000313" key="3">
    <source>
        <dbReference type="Proteomes" id="UP000581688"/>
    </source>
</evidence>
<feature type="transmembrane region" description="Helical" evidence="1">
    <location>
        <begin position="84"/>
        <end position="102"/>
    </location>
</feature>
<keyword evidence="1" id="KW-1133">Transmembrane helix</keyword>
<dbReference type="Proteomes" id="UP000581688">
    <property type="component" value="Unassembled WGS sequence"/>
</dbReference>
<dbReference type="GO" id="GO:0045881">
    <property type="term" value="P:positive regulation of sporulation resulting in formation of a cellular spore"/>
    <property type="evidence" value="ECO:0007669"/>
    <property type="project" value="InterPro"/>
</dbReference>
<protein>
    <submittedName>
        <fullName evidence="2">KinB signaling pathway activation protein</fullName>
    </submittedName>
</protein>
<dbReference type="SMART" id="SM01251">
    <property type="entry name" value="KbaA"/>
    <property type="match status" value="1"/>
</dbReference>
<evidence type="ECO:0000313" key="2">
    <source>
        <dbReference type="EMBL" id="MBB6455135.1"/>
    </source>
</evidence>
<reference evidence="2 3" key="1">
    <citation type="submission" date="2020-08" db="EMBL/GenBank/DDBJ databases">
        <title>Genomic Encyclopedia of Type Strains, Phase IV (KMG-IV): sequencing the most valuable type-strain genomes for metagenomic binning, comparative biology and taxonomic classification.</title>
        <authorList>
            <person name="Goeker M."/>
        </authorList>
    </citation>
    <scope>NUCLEOTIDE SEQUENCE [LARGE SCALE GENOMIC DNA]</scope>
    <source>
        <strain evidence="2 3">DSM 19612</strain>
    </source>
</reference>
<dbReference type="PIRSF" id="PIRSF029886">
    <property type="entry name" value="KBAA"/>
    <property type="match status" value="1"/>
</dbReference>
<dbReference type="EMBL" id="JACHGH010000016">
    <property type="protein sequence ID" value="MBB6455135.1"/>
    <property type="molecule type" value="Genomic_DNA"/>
</dbReference>
<feature type="transmembrane region" description="Helical" evidence="1">
    <location>
        <begin position="46"/>
        <end position="72"/>
    </location>
</feature>
<keyword evidence="1" id="KW-0472">Membrane</keyword>
<organism evidence="2 3">
    <name type="scientific">Salirhabdus euzebyi</name>
    <dbReference type="NCBI Taxonomy" id="394506"/>
    <lineage>
        <taxon>Bacteria</taxon>
        <taxon>Bacillati</taxon>
        <taxon>Bacillota</taxon>
        <taxon>Bacilli</taxon>
        <taxon>Bacillales</taxon>
        <taxon>Bacillaceae</taxon>
        <taxon>Salirhabdus</taxon>
    </lineage>
</organism>
<keyword evidence="3" id="KW-1185">Reference proteome</keyword>
<accession>A0A841Q9T6</accession>
<feature type="transmembrane region" description="Helical" evidence="1">
    <location>
        <begin position="114"/>
        <end position="131"/>
    </location>
</feature>
<gene>
    <name evidence="2" type="ORF">HNQ94_003631</name>
</gene>
<keyword evidence="1" id="KW-0812">Transmembrane</keyword>
<sequence length="220" mass="25349">MTSRKWVRLFLTTLFLGVLATLITSFFVKADSYSMFLSPLNIWEIFGALLWFTGVGLIFSIVSQMGFFAYLWINQFGLSLFRSLWNPVQIILIAFVLFDLVYFRFNDAPEGSSIVPYLTTAAVLFVFGYAVSYVKAKETNKRAFIPALFFMIVVTTIEWIPVLRTNDPDWMMLMIVPLLVCNTYQLLVLHRIVGFKTQEQQDNSTVKQTNVSKSNKKKKK</sequence>
<name>A0A841Q9T6_9BACI</name>
<feature type="transmembrane region" description="Helical" evidence="1">
    <location>
        <begin position="170"/>
        <end position="189"/>
    </location>
</feature>
<dbReference type="Pfam" id="PF14089">
    <property type="entry name" value="KbaA"/>
    <property type="match status" value="1"/>
</dbReference>
<comment type="caution">
    <text evidence="2">The sequence shown here is derived from an EMBL/GenBank/DDBJ whole genome shotgun (WGS) entry which is preliminary data.</text>
</comment>
<dbReference type="InterPro" id="IPR024164">
    <property type="entry name" value="KinB-signalling_activ"/>
</dbReference>
<evidence type="ECO:0000256" key="1">
    <source>
        <dbReference type="SAM" id="Phobius"/>
    </source>
</evidence>